<dbReference type="OrthoDB" id="9811532at2"/>
<comment type="caution">
    <text evidence="2">The sequence shown here is derived from an EMBL/GenBank/DDBJ whole genome shotgun (WGS) entry which is preliminary data.</text>
</comment>
<evidence type="ECO:0000313" key="3">
    <source>
        <dbReference type="Proteomes" id="UP000016860"/>
    </source>
</evidence>
<dbReference type="AlphaFoldDB" id="U4R1H3"/>
<dbReference type="PROSITE" id="PS50889">
    <property type="entry name" value="S4"/>
    <property type="match status" value="1"/>
</dbReference>
<dbReference type="STRING" id="1330534.L323_10485"/>
<keyword evidence="1" id="KW-0694">RNA-binding</keyword>
<dbReference type="EMBL" id="ATAY01000032">
    <property type="protein sequence ID" value="EPR11889.1"/>
    <property type="molecule type" value="Genomic_DNA"/>
</dbReference>
<evidence type="ECO:0000256" key="1">
    <source>
        <dbReference type="PROSITE-ProRule" id="PRU00182"/>
    </source>
</evidence>
<dbReference type="PATRIC" id="fig|1330534.3.peg.2094"/>
<evidence type="ECO:0000313" key="2">
    <source>
        <dbReference type="EMBL" id="EPR11889.1"/>
    </source>
</evidence>
<dbReference type="InterPro" id="IPR036986">
    <property type="entry name" value="S4_RNA-bd_sf"/>
</dbReference>
<dbReference type="InterPro" id="IPR014330">
    <property type="entry name" value="RNA-bd_S4-rel_YaaA"/>
</dbReference>
<name>U4R1H3_9FIRM</name>
<accession>U4R1H3</accession>
<protein>
    <submittedName>
        <fullName evidence="2">RNA-binding protein S4</fullName>
    </submittedName>
</protein>
<sequence length="71" mass="8068">MEDVGINTEFIKLDQFLKWVGVCDNGAMAKGFIIDGFVKVNGNVEFQRGKKLRNGDIVEFDQKQYKIIQNG</sequence>
<dbReference type="Pfam" id="PF13275">
    <property type="entry name" value="S4_2"/>
    <property type="match status" value="1"/>
</dbReference>
<dbReference type="GO" id="GO:0003723">
    <property type="term" value="F:RNA binding"/>
    <property type="evidence" value="ECO:0007669"/>
    <property type="project" value="UniProtKB-KW"/>
</dbReference>
<dbReference type="SUPFAM" id="SSF55174">
    <property type="entry name" value="Alpha-L RNA-binding motif"/>
    <property type="match status" value="1"/>
</dbReference>
<gene>
    <name evidence="2" type="ORF">L323_10485</name>
</gene>
<dbReference type="RefSeq" id="WP_020815617.1">
    <property type="nucleotide sequence ID" value="NZ_ATAY01000032.1"/>
</dbReference>
<dbReference type="Gene3D" id="3.10.290.10">
    <property type="entry name" value="RNA-binding S4 domain"/>
    <property type="match status" value="1"/>
</dbReference>
<reference evidence="2 3" key="1">
    <citation type="journal article" date="2013" name="Genome Announc.">
        <title>Draft Genome Sequence of the Cellulolytic Bacterium Clostridium papyrosolvens C7 (ATCC 700395).</title>
        <authorList>
            <person name="Zepeda V."/>
            <person name="Dassa B."/>
            <person name="Borovok I."/>
            <person name="Lamed R."/>
            <person name="Bayer E.A."/>
            <person name="Cate J.H."/>
        </authorList>
    </citation>
    <scope>NUCLEOTIDE SEQUENCE [LARGE SCALE GENOMIC DNA]</scope>
    <source>
        <strain evidence="2 3">C7</strain>
    </source>
</reference>
<dbReference type="NCBIfam" id="TIGR02988">
    <property type="entry name" value="YaaA_near_RecF"/>
    <property type="match status" value="1"/>
</dbReference>
<dbReference type="CDD" id="cd00165">
    <property type="entry name" value="S4"/>
    <property type="match status" value="1"/>
</dbReference>
<proteinExistence type="predicted"/>
<dbReference type="Proteomes" id="UP000016860">
    <property type="component" value="Unassembled WGS sequence"/>
</dbReference>
<organism evidence="2 3">
    <name type="scientific">Ruminiclostridium papyrosolvens C7</name>
    <dbReference type="NCBI Taxonomy" id="1330534"/>
    <lineage>
        <taxon>Bacteria</taxon>
        <taxon>Bacillati</taxon>
        <taxon>Bacillota</taxon>
        <taxon>Clostridia</taxon>
        <taxon>Eubacteriales</taxon>
        <taxon>Oscillospiraceae</taxon>
        <taxon>Ruminiclostridium</taxon>
    </lineage>
</organism>